<evidence type="ECO:0000313" key="3">
    <source>
        <dbReference type="EMBL" id="RAL24144.1"/>
    </source>
</evidence>
<protein>
    <recommendedName>
        <fullName evidence="2">Leucine zipper homeobox-associated domain-containing protein</fullName>
    </recommendedName>
</protein>
<comment type="caution">
    <text evidence="3">The sequence shown here is derived from an EMBL/GenBank/DDBJ whole genome shotgun (WGS) entry which is preliminary data.</text>
</comment>
<keyword evidence="4" id="KW-1185">Reference proteome</keyword>
<reference evidence="3 4" key="1">
    <citation type="submission" date="2018-06" db="EMBL/GenBank/DDBJ databases">
        <title>Thermoflavimicrobium daqus sp. nov., a thermophilic microbe isolated from Moutai-flavour Daqu.</title>
        <authorList>
            <person name="Wang X."/>
            <person name="Zhou H."/>
        </authorList>
    </citation>
    <scope>NUCLEOTIDE SEQUENCE [LARGE SCALE GENOMIC DNA]</scope>
    <source>
        <strain evidence="3 4">FBKL4.011</strain>
    </source>
</reference>
<keyword evidence="1" id="KW-0175">Coiled coil</keyword>
<dbReference type="AlphaFoldDB" id="A0A364K440"/>
<dbReference type="Pfam" id="PF02183">
    <property type="entry name" value="HALZ"/>
    <property type="match status" value="1"/>
</dbReference>
<dbReference type="InterPro" id="IPR003106">
    <property type="entry name" value="Leu_zip_homeo"/>
</dbReference>
<feature type="coiled-coil region" evidence="1">
    <location>
        <begin position="50"/>
        <end position="112"/>
    </location>
</feature>
<organism evidence="3 4">
    <name type="scientific">Thermoflavimicrobium daqui</name>
    <dbReference type="NCBI Taxonomy" id="2137476"/>
    <lineage>
        <taxon>Bacteria</taxon>
        <taxon>Bacillati</taxon>
        <taxon>Bacillota</taxon>
        <taxon>Bacilli</taxon>
        <taxon>Bacillales</taxon>
        <taxon>Thermoactinomycetaceae</taxon>
        <taxon>Thermoflavimicrobium</taxon>
    </lineage>
</organism>
<dbReference type="Proteomes" id="UP000251213">
    <property type="component" value="Unassembled WGS sequence"/>
</dbReference>
<feature type="domain" description="Leucine zipper homeobox-associated" evidence="2">
    <location>
        <begin position="64"/>
        <end position="91"/>
    </location>
</feature>
<gene>
    <name evidence="3" type="ORF">DL897_10685</name>
</gene>
<dbReference type="EMBL" id="QJKK01000005">
    <property type="protein sequence ID" value="RAL24144.1"/>
    <property type="molecule type" value="Genomic_DNA"/>
</dbReference>
<evidence type="ECO:0000313" key="4">
    <source>
        <dbReference type="Proteomes" id="UP000251213"/>
    </source>
</evidence>
<proteinExistence type="predicted"/>
<sequence length="276" mass="32282">MTWTEIVKALERIKDKGIIRSKEVIQRIKNDERINSKSLVEEKQIQLDIAMELTKAIKTIREAYEVLKKNHEALKMEYESVLTENQQLHEKNQLLLVEKQRLITKIEQLNSEEVEIVRIEQPSKTDIESTPSSEVNIEGAVSTIETVSEVEELINNKNEEHIGELKEKIIQEHLDQDRLTRTQVSALWQQILKEIEEDDDILEISKALLFSTLFKDNESFATIEKTEDGRFICPFRLGEGRFFDSTESLIETAIPYLIKHAKIKKIRDEQRKKYGY</sequence>
<dbReference type="OrthoDB" id="2967938at2"/>
<evidence type="ECO:0000256" key="1">
    <source>
        <dbReference type="SAM" id="Coils"/>
    </source>
</evidence>
<dbReference type="GO" id="GO:0043565">
    <property type="term" value="F:sequence-specific DNA binding"/>
    <property type="evidence" value="ECO:0007669"/>
    <property type="project" value="InterPro"/>
</dbReference>
<accession>A0A364K440</accession>
<name>A0A364K440_9BACL</name>
<reference evidence="3 4" key="2">
    <citation type="submission" date="2018-06" db="EMBL/GenBank/DDBJ databases">
        <authorList>
            <person name="Zhirakovskaya E."/>
        </authorList>
    </citation>
    <scope>NUCLEOTIDE SEQUENCE [LARGE SCALE GENOMIC DNA]</scope>
    <source>
        <strain evidence="3 4">FBKL4.011</strain>
    </source>
</reference>
<dbReference type="GO" id="GO:0006355">
    <property type="term" value="P:regulation of DNA-templated transcription"/>
    <property type="evidence" value="ECO:0007669"/>
    <property type="project" value="InterPro"/>
</dbReference>
<dbReference type="RefSeq" id="WP_113659137.1">
    <property type="nucleotide sequence ID" value="NZ_KZ845667.1"/>
</dbReference>
<evidence type="ECO:0000259" key="2">
    <source>
        <dbReference type="Pfam" id="PF02183"/>
    </source>
</evidence>